<feature type="region of interest" description="Disordered" evidence="5">
    <location>
        <begin position="135"/>
        <end position="195"/>
    </location>
</feature>
<dbReference type="Proteomes" id="UP000092583">
    <property type="component" value="Unassembled WGS sequence"/>
</dbReference>
<gene>
    <name evidence="7" type="ORF">L486_02949</name>
</gene>
<keyword evidence="8" id="KW-1185">Reference proteome</keyword>
<name>A0A1B9IXL7_9TREE</name>
<evidence type="ECO:0000313" key="7">
    <source>
        <dbReference type="EMBL" id="OCF60269.1"/>
    </source>
</evidence>
<dbReference type="GO" id="GO:0005634">
    <property type="term" value="C:nucleus"/>
    <property type="evidence" value="ECO:0007669"/>
    <property type="project" value="TreeGrafter"/>
</dbReference>
<dbReference type="PROSITE" id="PS51886">
    <property type="entry name" value="TLDC"/>
    <property type="match status" value="1"/>
</dbReference>
<dbReference type="GO" id="GO:0006979">
    <property type="term" value="P:response to oxidative stress"/>
    <property type="evidence" value="ECO:0007669"/>
    <property type="project" value="TreeGrafter"/>
</dbReference>
<dbReference type="InterPro" id="IPR006571">
    <property type="entry name" value="TLDc_dom"/>
</dbReference>
<dbReference type="STRING" id="1331196.A0A1B9IXL7"/>
<comment type="subcellular location">
    <subcellularLocation>
        <location evidence="1">Mitochondrion</location>
    </subcellularLocation>
</comment>
<keyword evidence="3" id="KW-0496">Mitochondrion</keyword>
<dbReference type="Pfam" id="PF07534">
    <property type="entry name" value="TLD"/>
    <property type="match status" value="1"/>
</dbReference>
<evidence type="ECO:0000256" key="4">
    <source>
        <dbReference type="ARBA" id="ARBA00040604"/>
    </source>
</evidence>
<feature type="compositionally biased region" description="Polar residues" evidence="5">
    <location>
        <begin position="155"/>
        <end position="165"/>
    </location>
</feature>
<proteinExistence type="inferred from homology"/>
<feature type="domain" description="TLDc" evidence="6">
    <location>
        <begin position="382"/>
        <end position="559"/>
    </location>
</feature>
<comment type="similarity">
    <text evidence="2">Belongs to the OXR1 family.</text>
</comment>
<evidence type="ECO:0000259" key="6">
    <source>
        <dbReference type="PROSITE" id="PS51886"/>
    </source>
</evidence>
<evidence type="ECO:0000256" key="2">
    <source>
        <dbReference type="ARBA" id="ARBA00009540"/>
    </source>
</evidence>
<evidence type="ECO:0000256" key="1">
    <source>
        <dbReference type="ARBA" id="ARBA00004173"/>
    </source>
</evidence>
<dbReference type="AlphaFoldDB" id="A0A1B9IXL7"/>
<feature type="compositionally biased region" description="Basic and acidic residues" evidence="5">
    <location>
        <begin position="361"/>
        <end position="380"/>
    </location>
</feature>
<feature type="compositionally biased region" description="Low complexity" evidence="5">
    <location>
        <begin position="250"/>
        <end position="259"/>
    </location>
</feature>
<feature type="compositionally biased region" description="Low complexity" evidence="5">
    <location>
        <begin position="30"/>
        <end position="41"/>
    </location>
</feature>
<accession>A0A1B9IXL7</accession>
<evidence type="ECO:0000313" key="8">
    <source>
        <dbReference type="Proteomes" id="UP000092583"/>
    </source>
</evidence>
<evidence type="ECO:0000256" key="3">
    <source>
        <dbReference type="ARBA" id="ARBA00023128"/>
    </source>
</evidence>
<feature type="compositionally biased region" description="Low complexity" evidence="5">
    <location>
        <begin position="1"/>
        <end position="19"/>
    </location>
</feature>
<feature type="region of interest" description="Disordered" evidence="5">
    <location>
        <begin position="243"/>
        <end position="274"/>
    </location>
</feature>
<evidence type="ECO:0000256" key="5">
    <source>
        <dbReference type="SAM" id="MobiDB-lite"/>
    </source>
</evidence>
<dbReference type="OrthoDB" id="26679at2759"/>
<dbReference type="GO" id="GO:0005739">
    <property type="term" value="C:mitochondrion"/>
    <property type="evidence" value="ECO:0007669"/>
    <property type="project" value="UniProtKB-SubCell"/>
</dbReference>
<reference evidence="7 8" key="1">
    <citation type="submission" date="2013-07" db="EMBL/GenBank/DDBJ databases">
        <title>The Genome Sequence of Kwoniella mangroviensis CBS10435.</title>
        <authorList>
            <consortium name="The Broad Institute Genome Sequencing Platform"/>
            <person name="Cuomo C."/>
            <person name="Litvintseva A."/>
            <person name="Chen Y."/>
            <person name="Heitman J."/>
            <person name="Sun S."/>
            <person name="Springer D."/>
            <person name="Dromer F."/>
            <person name="Young S.K."/>
            <person name="Zeng Q."/>
            <person name="Gargeya S."/>
            <person name="Fitzgerald M."/>
            <person name="Abouelleil A."/>
            <person name="Alvarado L."/>
            <person name="Berlin A.M."/>
            <person name="Chapman S.B."/>
            <person name="Dewar J."/>
            <person name="Goldberg J."/>
            <person name="Griggs A."/>
            <person name="Gujja S."/>
            <person name="Hansen M."/>
            <person name="Howarth C."/>
            <person name="Imamovic A."/>
            <person name="Larimer J."/>
            <person name="McCowan C."/>
            <person name="Murphy C."/>
            <person name="Pearson M."/>
            <person name="Priest M."/>
            <person name="Roberts A."/>
            <person name="Saif S."/>
            <person name="Shea T."/>
            <person name="Sykes S."/>
            <person name="Wortman J."/>
            <person name="Nusbaum C."/>
            <person name="Birren B."/>
        </authorList>
    </citation>
    <scope>NUCLEOTIDE SEQUENCE [LARGE SCALE GENOMIC DNA]</scope>
    <source>
        <strain evidence="7 8">CBS 10435</strain>
    </source>
</reference>
<feature type="region of interest" description="Disordered" evidence="5">
    <location>
        <begin position="342"/>
        <end position="380"/>
    </location>
</feature>
<dbReference type="PANTHER" id="PTHR23354">
    <property type="entry name" value="NUCLEOLAR PROTEIN 7/ESTROGEN RECEPTOR COACTIVATOR-RELATED"/>
    <property type="match status" value="1"/>
</dbReference>
<dbReference type="SMART" id="SM00584">
    <property type="entry name" value="TLDc"/>
    <property type="match status" value="1"/>
</dbReference>
<dbReference type="PANTHER" id="PTHR23354:SF62">
    <property type="entry name" value="MUSTARD, ISOFORM V"/>
    <property type="match status" value="1"/>
</dbReference>
<organism evidence="7 8">
    <name type="scientific">Kwoniella mangroviensis CBS 10435</name>
    <dbReference type="NCBI Taxonomy" id="1331196"/>
    <lineage>
        <taxon>Eukaryota</taxon>
        <taxon>Fungi</taxon>
        <taxon>Dikarya</taxon>
        <taxon>Basidiomycota</taxon>
        <taxon>Agaricomycotina</taxon>
        <taxon>Tremellomycetes</taxon>
        <taxon>Tremellales</taxon>
        <taxon>Cryptococcaceae</taxon>
        <taxon>Kwoniella</taxon>
    </lineage>
</organism>
<protein>
    <recommendedName>
        <fullName evidence="4">Oxidation resistance protein 1</fullName>
    </recommendedName>
</protein>
<sequence length="559" mass="61085">MNSHDSNDLNDLILLPDNPRALPVSPTPPSSSSSTHQPSSSADFGSFNSAPVLAPPLQQQQQRNYQDSEIQLHSHPVSQPTGLPVVNTTSLLDDDDLLGSFDHSTLQRVHKASSQRPFQSTTPISMDVDLLGGDVWEDVTPHSTHNNPKVPPSTPHYSPQPSRRSMSPVHIPLPPRPSEISPDYAPPPPLKSPRRMSSPYFSLSLSSPPIVTDAGNDIIFHPAHQPKDDGAAREMRKVQQHDPGITIMGSSNPSSSSEGSDLRRTITRSPPHHSKLLDTLATTSKIASKWRSAITKSTFTPPHNIVPAENQHIASTKHSEPVPIDITHQSPFATAEQVAGSYRAPSGAPGFDPRQNASPRYNDKDDEWGKVTLSGRRDSTEPVLTSADAYKLRGNLPPRQRLSGNWTLLFSLDQHGASLSTLYRLVERYGQTHRTSGNLLVVRDGRGNRFGAYINESIVKREGTYYGTGESFLFKLDPVSGVQVYRWTGKNQYFALCESGFISFGGGDGTYGLLLDSTFTQNSSATCPAYDNEILSESSPRKSQKASLFDCVGLEVWGT</sequence>
<dbReference type="EMBL" id="KI669460">
    <property type="protein sequence ID" value="OCF60269.1"/>
    <property type="molecule type" value="Genomic_DNA"/>
</dbReference>
<reference evidence="8" key="2">
    <citation type="submission" date="2013-12" db="EMBL/GenBank/DDBJ databases">
        <title>Evolution of pathogenesis and genome organization in the Tremellales.</title>
        <authorList>
            <person name="Cuomo C."/>
            <person name="Litvintseva A."/>
            <person name="Heitman J."/>
            <person name="Chen Y."/>
            <person name="Sun S."/>
            <person name="Springer D."/>
            <person name="Dromer F."/>
            <person name="Young S."/>
            <person name="Zeng Q."/>
            <person name="Chapman S."/>
            <person name="Gujja S."/>
            <person name="Saif S."/>
            <person name="Birren B."/>
        </authorList>
    </citation>
    <scope>NUCLEOTIDE SEQUENCE [LARGE SCALE GENOMIC DNA]</scope>
    <source>
        <strain evidence="8">CBS 10435</strain>
    </source>
</reference>
<feature type="region of interest" description="Disordered" evidence="5">
    <location>
        <begin position="1"/>
        <end position="69"/>
    </location>
</feature>